<dbReference type="Gene3D" id="1.10.10.10">
    <property type="entry name" value="Winged helix-like DNA-binding domain superfamily/Winged helix DNA-binding domain"/>
    <property type="match status" value="1"/>
</dbReference>
<dbReference type="PRINTS" id="PR00364">
    <property type="entry name" value="DISEASERSIST"/>
</dbReference>
<accession>A0A0X3VIS7</accession>
<sequence>MIPGLGFDVLGEMRAYRDGTELPRLGAPQQQGTLLVLLLLAGHAVSMTQLVKALWGEEPPAAAVRSIRTHIWRLRGLLGSEGSPAHELLSVGDGYRLDIDASAVDANRAEAMLKKALRLRLAGHSDTASDILDEAMELWRGDPLAGVPGPFAERQRDRLSELRLTVTEEQLELDLARGRHQMTILRLRELADAYPLRERLHGLLMRALYAAGRQADALAVFNATRTLLVEEYGLEPGPQLTELHQRILQGDLLPATVTETVTVTPPGSARLVPAQLPPDLPDFTGRTAEIDELCELLTGSRGSAPAVVSLTGMSGVGKSVLAVHVAHRVRDAYPDGQLFWGLRGTGDHPAHSGEVLAGFLSALGVEAVPAGTAARCRMFRSLLDGRKMLLVLDDARDADQVQDLLPGSSSCAVVVTHRARLAGLPLTRQLGLRSFSHHEALELLGRTLGRHRLEREPDEALLLTEACGGLPLALRILATRLAARPDWSLAVMGERLGNERRTVAELQVGGLSVSNALEPGYRRLPPEQARALRLLARGTGEQITVSAAATVLHADRFATEDLLEALVDAVLLEPATPGSYTMHPLVRRFARHHTRAEETAKLRTVPALSAASRRTTYVVSRPE</sequence>
<dbReference type="InterPro" id="IPR051677">
    <property type="entry name" value="AfsR-DnrI-RedD_regulator"/>
</dbReference>
<dbReference type="Pfam" id="PF03704">
    <property type="entry name" value="BTAD"/>
    <property type="match status" value="1"/>
</dbReference>
<feature type="DNA-binding region" description="OmpR/PhoB-type" evidence="6">
    <location>
        <begin position="1"/>
        <end position="99"/>
    </location>
</feature>
<dbReference type="Gene3D" id="1.25.40.10">
    <property type="entry name" value="Tetratricopeptide repeat domain"/>
    <property type="match status" value="1"/>
</dbReference>
<keyword evidence="5" id="KW-0804">Transcription</keyword>
<feature type="domain" description="OmpR/PhoB-type" evidence="7">
    <location>
        <begin position="1"/>
        <end position="99"/>
    </location>
</feature>
<keyword evidence="4 6" id="KW-0238">DNA-binding</keyword>
<dbReference type="InterPro" id="IPR011990">
    <property type="entry name" value="TPR-like_helical_dom_sf"/>
</dbReference>
<reference evidence="9" key="1">
    <citation type="submission" date="2015-10" db="EMBL/GenBank/DDBJ databases">
        <authorList>
            <person name="Ju K.-S."/>
            <person name="Doroghazi J.R."/>
            <person name="Metcalf W.W."/>
        </authorList>
    </citation>
    <scope>NUCLEOTIDE SEQUENCE [LARGE SCALE GENOMIC DNA]</scope>
    <source>
        <strain evidence="9">NRRL F-8817</strain>
    </source>
</reference>
<protein>
    <recommendedName>
        <fullName evidence="7">OmpR/PhoB-type domain-containing protein</fullName>
    </recommendedName>
</protein>
<dbReference type="InterPro" id="IPR005158">
    <property type="entry name" value="BTAD"/>
</dbReference>
<dbReference type="SMART" id="SM01043">
    <property type="entry name" value="BTAD"/>
    <property type="match status" value="1"/>
</dbReference>
<comment type="similarity">
    <text evidence="1">Belongs to the AfsR/DnrI/RedD regulatory family.</text>
</comment>
<dbReference type="GO" id="GO:0000160">
    <property type="term" value="P:phosphorelay signal transduction system"/>
    <property type="evidence" value="ECO:0007669"/>
    <property type="project" value="UniProtKB-KW"/>
</dbReference>
<comment type="caution">
    <text evidence="8">The sequence shown here is derived from an EMBL/GenBank/DDBJ whole genome shotgun (WGS) entry which is preliminary data.</text>
</comment>
<dbReference type="SUPFAM" id="SSF52540">
    <property type="entry name" value="P-loop containing nucleoside triphosphate hydrolases"/>
    <property type="match status" value="1"/>
</dbReference>
<dbReference type="RefSeq" id="WP_059148722.1">
    <property type="nucleotide sequence ID" value="NZ_LLZJ01000412.1"/>
</dbReference>
<dbReference type="Pfam" id="PF00931">
    <property type="entry name" value="NB-ARC"/>
    <property type="match status" value="1"/>
</dbReference>
<evidence type="ECO:0000256" key="6">
    <source>
        <dbReference type="PROSITE-ProRule" id="PRU01091"/>
    </source>
</evidence>
<gene>
    <name evidence="8" type="ORF">ADL28_39980</name>
</gene>
<dbReference type="InterPro" id="IPR036388">
    <property type="entry name" value="WH-like_DNA-bd_sf"/>
</dbReference>
<dbReference type="AlphaFoldDB" id="A0A0X3VIS7"/>
<evidence type="ECO:0000313" key="8">
    <source>
        <dbReference type="EMBL" id="KUL44538.1"/>
    </source>
</evidence>
<dbReference type="GO" id="GO:0003677">
    <property type="term" value="F:DNA binding"/>
    <property type="evidence" value="ECO:0007669"/>
    <property type="project" value="UniProtKB-UniRule"/>
</dbReference>
<dbReference type="InterPro" id="IPR001867">
    <property type="entry name" value="OmpR/PhoB-type_DNA-bd"/>
</dbReference>
<evidence type="ECO:0000256" key="3">
    <source>
        <dbReference type="ARBA" id="ARBA00023015"/>
    </source>
</evidence>
<dbReference type="SMART" id="SM00862">
    <property type="entry name" value="Trans_reg_C"/>
    <property type="match status" value="1"/>
</dbReference>
<dbReference type="GO" id="GO:0043531">
    <property type="term" value="F:ADP binding"/>
    <property type="evidence" value="ECO:0007669"/>
    <property type="project" value="InterPro"/>
</dbReference>
<evidence type="ECO:0000256" key="5">
    <source>
        <dbReference type="ARBA" id="ARBA00023163"/>
    </source>
</evidence>
<dbReference type="Gene3D" id="3.40.50.300">
    <property type="entry name" value="P-loop containing nucleotide triphosphate hydrolases"/>
    <property type="match status" value="1"/>
</dbReference>
<evidence type="ECO:0000313" key="9">
    <source>
        <dbReference type="Proteomes" id="UP000053413"/>
    </source>
</evidence>
<dbReference type="PANTHER" id="PTHR35807:SF1">
    <property type="entry name" value="TRANSCRIPTIONAL REGULATOR REDD"/>
    <property type="match status" value="1"/>
</dbReference>
<evidence type="ECO:0000256" key="4">
    <source>
        <dbReference type="ARBA" id="ARBA00023125"/>
    </source>
</evidence>
<dbReference type="InterPro" id="IPR027417">
    <property type="entry name" value="P-loop_NTPase"/>
</dbReference>
<dbReference type="PANTHER" id="PTHR35807">
    <property type="entry name" value="TRANSCRIPTIONAL REGULATOR REDD-RELATED"/>
    <property type="match status" value="1"/>
</dbReference>
<dbReference type="InterPro" id="IPR016032">
    <property type="entry name" value="Sig_transdc_resp-reg_C-effctor"/>
</dbReference>
<dbReference type="Pfam" id="PF00486">
    <property type="entry name" value="Trans_reg_C"/>
    <property type="match status" value="1"/>
</dbReference>
<keyword evidence="2" id="KW-0902">Two-component regulatory system</keyword>
<dbReference type="GO" id="GO:0006355">
    <property type="term" value="P:regulation of DNA-templated transcription"/>
    <property type="evidence" value="ECO:0007669"/>
    <property type="project" value="InterPro"/>
</dbReference>
<dbReference type="InterPro" id="IPR002182">
    <property type="entry name" value="NB-ARC"/>
</dbReference>
<dbReference type="PROSITE" id="PS51755">
    <property type="entry name" value="OMPR_PHOB"/>
    <property type="match status" value="1"/>
</dbReference>
<name>A0A0X3VIS7_STRVO</name>
<dbReference type="Proteomes" id="UP000053413">
    <property type="component" value="Unassembled WGS sequence"/>
</dbReference>
<dbReference type="SUPFAM" id="SSF46894">
    <property type="entry name" value="C-terminal effector domain of the bipartite response regulators"/>
    <property type="match status" value="1"/>
</dbReference>
<evidence type="ECO:0000256" key="2">
    <source>
        <dbReference type="ARBA" id="ARBA00023012"/>
    </source>
</evidence>
<keyword evidence="3" id="KW-0805">Transcription regulation</keyword>
<evidence type="ECO:0000259" key="7">
    <source>
        <dbReference type="PROSITE" id="PS51755"/>
    </source>
</evidence>
<proteinExistence type="inferred from homology"/>
<dbReference type="SUPFAM" id="SSF48452">
    <property type="entry name" value="TPR-like"/>
    <property type="match status" value="1"/>
</dbReference>
<dbReference type="EMBL" id="LLZJ01000412">
    <property type="protein sequence ID" value="KUL44538.1"/>
    <property type="molecule type" value="Genomic_DNA"/>
</dbReference>
<evidence type="ECO:0000256" key="1">
    <source>
        <dbReference type="ARBA" id="ARBA00005820"/>
    </source>
</evidence>
<organism evidence="8 9">
    <name type="scientific">Streptomyces violaceusniger</name>
    <dbReference type="NCBI Taxonomy" id="68280"/>
    <lineage>
        <taxon>Bacteria</taxon>
        <taxon>Bacillati</taxon>
        <taxon>Actinomycetota</taxon>
        <taxon>Actinomycetes</taxon>
        <taxon>Kitasatosporales</taxon>
        <taxon>Streptomycetaceae</taxon>
        <taxon>Streptomyces</taxon>
        <taxon>Streptomyces violaceusniger group</taxon>
    </lineage>
</organism>
<dbReference type="CDD" id="cd15831">
    <property type="entry name" value="BTAD"/>
    <property type="match status" value="1"/>
</dbReference>
<dbReference type="OrthoDB" id="7628974at2"/>